<dbReference type="InterPro" id="IPR019734">
    <property type="entry name" value="TPR_rpt"/>
</dbReference>
<keyword evidence="3" id="KW-0472">Membrane</keyword>
<dbReference type="PANTHER" id="PTHR45641">
    <property type="entry name" value="TETRATRICOPEPTIDE REPEAT PROTEIN (AFU_ORTHOLOGUE AFUA_6G03870)"/>
    <property type="match status" value="1"/>
</dbReference>
<feature type="transmembrane region" description="Helical" evidence="3">
    <location>
        <begin position="38"/>
        <end position="58"/>
    </location>
</feature>
<dbReference type="EMBL" id="UOFA01000161">
    <property type="protein sequence ID" value="VAW45172.1"/>
    <property type="molecule type" value="Genomic_DNA"/>
</dbReference>
<dbReference type="Gene3D" id="1.25.40.10">
    <property type="entry name" value="Tetratricopeptide repeat domain"/>
    <property type="match status" value="3"/>
</dbReference>
<accession>A0A3B0W1N2</accession>
<dbReference type="SMART" id="SM00028">
    <property type="entry name" value="TPR"/>
    <property type="match status" value="7"/>
</dbReference>
<keyword evidence="1" id="KW-0677">Repeat</keyword>
<feature type="non-terminal residue" evidence="4">
    <location>
        <position position="1"/>
    </location>
</feature>
<evidence type="ECO:0000313" key="4">
    <source>
        <dbReference type="EMBL" id="VAW45172.1"/>
    </source>
</evidence>
<keyword evidence="3" id="KW-1133">Transmembrane helix</keyword>
<organism evidence="4">
    <name type="scientific">hydrothermal vent metagenome</name>
    <dbReference type="NCBI Taxonomy" id="652676"/>
    <lineage>
        <taxon>unclassified sequences</taxon>
        <taxon>metagenomes</taxon>
        <taxon>ecological metagenomes</taxon>
    </lineage>
</organism>
<protein>
    <recommendedName>
        <fullName evidence="5">Kinesin light chain</fullName>
    </recommendedName>
</protein>
<dbReference type="PANTHER" id="PTHR45641:SF19">
    <property type="entry name" value="NEPHROCYSTIN-3"/>
    <property type="match status" value="1"/>
</dbReference>
<evidence type="ECO:0000256" key="1">
    <source>
        <dbReference type="ARBA" id="ARBA00022737"/>
    </source>
</evidence>
<name>A0A3B0W1N2_9ZZZZ</name>
<evidence type="ECO:0000256" key="2">
    <source>
        <dbReference type="ARBA" id="ARBA00022803"/>
    </source>
</evidence>
<keyword evidence="2" id="KW-0802">TPR repeat</keyword>
<dbReference type="SUPFAM" id="SSF48452">
    <property type="entry name" value="TPR-like"/>
    <property type="match status" value="3"/>
</dbReference>
<evidence type="ECO:0000256" key="3">
    <source>
        <dbReference type="SAM" id="Phobius"/>
    </source>
</evidence>
<sequence>SAQQLADDLRRYLKHEPVLAKPDTVMYRMQKFIHRHTFGVATTTFVILSLAILSVMLFNRSNELQNSLLATQQEKQRVTQVTNFLIDIFKLSDPLKSQSDIVNVKDLLDYSSTQLENQFDQQPSTKAKLYETLGTVYLNMSDISTAEHLLKQASAMNVEQSPLDQLQGLLVNAELNQKKGQLNEALMLLNEFDAKHPNIVLPVITRLKLALSKGQLLYQLGYLDKANQLLTAASDTLLDQEAENNQFKGEQLKADINQLLGNVLWKQGRLDQVGDYYQRSYQSNVLRLGQDHHLALKSLSALGVLAYSQGNYEVALSRFEQVVNSRSEKLGPAHFLTADAHNRLGATHYELGDLVAAESHYNQALSGFDISGLRASIKYTRVLNNLGLIKRQQKQYQSAQELFEQALQIQTELLGPQHPDLAAMLNNLGLAAYDQSKFLQAEEWFTQAYQVQFAANGLNNVKIAFSMTNIGRMQMHLNQPEKAIDWIERALKLRAQHLGTDDLLYAATLMAHAEWAFVTKSHEKGVKSAEYAVKIRESQLSANDWRMADSRHLWHILKNNYAIPSNQLWCDAAIIEQRFGADHPRTKMTYQRMQGQLKMTCSK</sequence>
<dbReference type="AlphaFoldDB" id="A0A3B0W1N2"/>
<evidence type="ECO:0008006" key="5">
    <source>
        <dbReference type="Google" id="ProtNLM"/>
    </source>
</evidence>
<reference evidence="4" key="1">
    <citation type="submission" date="2018-06" db="EMBL/GenBank/DDBJ databases">
        <authorList>
            <person name="Zhirakovskaya E."/>
        </authorList>
    </citation>
    <scope>NUCLEOTIDE SEQUENCE</scope>
</reference>
<dbReference type="PROSITE" id="PS50005">
    <property type="entry name" value="TPR"/>
    <property type="match status" value="2"/>
</dbReference>
<dbReference type="Pfam" id="PF13374">
    <property type="entry name" value="TPR_10"/>
    <property type="match status" value="1"/>
</dbReference>
<proteinExistence type="predicted"/>
<dbReference type="Pfam" id="PF13424">
    <property type="entry name" value="TPR_12"/>
    <property type="match status" value="2"/>
</dbReference>
<gene>
    <name evidence="4" type="ORF">MNBD_GAMMA02-1641</name>
</gene>
<keyword evidence="3" id="KW-0812">Transmembrane</keyword>
<dbReference type="InterPro" id="IPR011990">
    <property type="entry name" value="TPR-like_helical_dom_sf"/>
</dbReference>